<dbReference type="InterPro" id="IPR040570">
    <property type="entry name" value="LAL_C2"/>
</dbReference>
<protein>
    <submittedName>
        <fullName evidence="6">ATP-grasp domain-containing protein</fullName>
    </submittedName>
</protein>
<dbReference type="Gene3D" id="3.40.50.20">
    <property type="match status" value="1"/>
</dbReference>
<dbReference type="PROSITE" id="PS50975">
    <property type="entry name" value="ATP_GRASP"/>
    <property type="match status" value="1"/>
</dbReference>
<dbReference type="InterPro" id="IPR016185">
    <property type="entry name" value="PreATP-grasp_dom_sf"/>
</dbReference>
<dbReference type="InterPro" id="IPR052032">
    <property type="entry name" value="ATP-dep_AA_Ligase"/>
</dbReference>
<evidence type="ECO:0000256" key="4">
    <source>
        <dbReference type="PROSITE-ProRule" id="PRU00409"/>
    </source>
</evidence>
<dbReference type="SUPFAM" id="SSF56059">
    <property type="entry name" value="Glutathione synthetase ATP-binding domain-like"/>
    <property type="match status" value="1"/>
</dbReference>
<keyword evidence="2 4" id="KW-0547">Nucleotide-binding</keyword>
<feature type="domain" description="ATP-grasp" evidence="5">
    <location>
        <begin position="111"/>
        <end position="308"/>
    </location>
</feature>
<dbReference type="GO" id="GO:0005524">
    <property type="term" value="F:ATP binding"/>
    <property type="evidence" value="ECO:0007669"/>
    <property type="project" value="UniProtKB-UniRule"/>
</dbReference>
<dbReference type="EMBL" id="JAHLFV010000060">
    <property type="protein sequence ID" value="MBU3849438.1"/>
    <property type="molecule type" value="Genomic_DNA"/>
</dbReference>
<dbReference type="Pfam" id="PF18603">
    <property type="entry name" value="LAL_C2"/>
    <property type="match status" value="1"/>
</dbReference>
<evidence type="ECO:0000313" key="7">
    <source>
        <dbReference type="Proteomes" id="UP000823914"/>
    </source>
</evidence>
<evidence type="ECO:0000256" key="1">
    <source>
        <dbReference type="ARBA" id="ARBA00022598"/>
    </source>
</evidence>
<evidence type="ECO:0000313" key="6">
    <source>
        <dbReference type="EMBL" id="MBU3849438.1"/>
    </source>
</evidence>
<dbReference type="Gene3D" id="3.30.470.20">
    <property type="entry name" value="ATP-grasp fold, B domain"/>
    <property type="match status" value="1"/>
</dbReference>
<dbReference type="SMART" id="SM01209">
    <property type="entry name" value="GARS_A"/>
    <property type="match status" value="1"/>
</dbReference>
<dbReference type="Pfam" id="PF13535">
    <property type="entry name" value="ATP-grasp_4"/>
    <property type="match status" value="1"/>
</dbReference>
<sequence>MKDSHVLILGAGLMQKPAIEAAKSLNYKVTLIDGNPKALCVPMADTFIPIDLKDKEAIRTLALELKKDGLAGIFTAGTDFSASVAYACEACHVPGHSYEAALRASNKVLMRQCFAEHKVPCPHFTEIKKCELEKGEYIKKVENLPLPLVVKPVDNMGGRGCRLVKHQEDLEKAIADAILHSRTGNAIVEEFMDGPEFSIDALVYKGTVTICGFADRHIYFPPYFIEMGHTMPTNISEQDRSRLIETFVKGIQALGLTAGAAKADIKLTSKGPMIGEIAARLSGGYMSGWTFPYASDFFLTQQALCIATGEEPKELLQRRQFVLETDNVKVYDIPCTKHCCERAWISIPGTVAKVWNGTAPEKSAVKNIFPRVKAGDPVIFPRNNVEKCGNVITLASNRGEGEKAAENIIKKIVLQLEKNNKETETFLENFSFEAFPPNAFTFPKDVNESLEKFFLHCNGVFSLGDELKNTIPSCLKPYVTLSCDSQYDSRQISFRDWNYRTLEDTICFFDSYLKELVSGKKTRKDDSVTEDCVNKTAFKPISLVKLWKSCIRGGIQGLLYTVDSEWNLVCEEGSR</sequence>
<reference evidence="6" key="1">
    <citation type="journal article" date="2021" name="PeerJ">
        <title>Extensive microbial diversity within the chicken gut microbiome revealed by metagenomics and culture.</title>
        <authorList>
            <person name="Gilroy R."/>
            <person name="Ravi A."/>
            <person name="Getino M."/>
            <person name="Pursley I."/>
            <person name="Horton D.L."/>
            <person name="Alikhan N.F."/>
            <person name="Baker D."/>
            <person name="Gharbi K."/>
            <person name="Hall N."/>
            <person name="Watson M."/>
            <person name="Adriaenssens E.M."/>
            <person name="Foster-Nyarko E."/>
            <person name="Jarju S."/>
            <person name="Secka A."/>
            <person name="Antonio M."/>
            <person name="Oren A."/>
            <person name="Chaudhuri R.R."/>
            <person name="La Ragione R."/>
            <person name="Hildebrand F."/>
            <person name="Pallen M.J."/>
        </authorList>
    </citation>
    <scope>NUCLEOTIDE SEQUENCE</scope>
    <source>
        <strain evidence="6">Gambia15-2214</strain>
    </source>
</reference>
<name>A0A9E2P041_9SPIR</name>
<dbReference type="Proteomes" id="UP000823914">
    <property type="component" value="Unassembled WGS sequence"/>
</dbReference>
<keyword evidence="3 4" id="KW-0067">ATP-binding</keyword>
<dbReference type="Gene3D" id="3.30.1490.20">
    <property type="entry name" value="ATP-grasp fold, A domain"/>
    <property type="match status" value="1"/>
</dbReference>
<comment type="caution">
    <text evidence="6">The sequence shown here is derived from an EMBL/GenBank/DDBJ whole genome shotgun (WGS) entry which is preliminary data.</text>
</comment>
<dbReference type="InterPro" id="IPR013815">
    <property type="entry name" value="ATP_grasp_subdomain_1"/>
</dbReference>
<evidence type="ECO:0000259" key="5">
    <source>
        <dbReference type="PROSITE" id="PS50975"/>
    </source>
</evidence>
<proteinExistence type="predicted"/>
<dbReference type="AlphaFoldDB" id="A0A9E2P041"/>
<dbReference type="PANTHER" id="PTHR43585:SF2">
    <property type="entry name" value="ATP-GRASP ENZYME FSQD"/>
    <property type="match status" value="1"/>
</dbReference>
<dbReference type="GO" id="GO:0016874">
    <property type="term" value="F:ligase activity"/>
    <property type="evidence" value="ECO:0007669"/>
    <property type="project" value="UniProtKB-KW"/>
</dbReference>
<keyword evidence="1" id="KW-0436">Ligase</keyword>
<reference evidence="6" key="2">
    <citation type="submission" date="2021-04" db="EMBL/GenBank/DDBJ databases">
        <authorList>
            <person name="Gilroy R."/>
        </authorList>
    </citation>
    <scope>NUCLEOTIDE SEQUENCE</scope>
    <source>
        <strain evidence="6">Gambia15-2214</strain>
    </source>
</reference>
<dbReference type="InterPro" id="IPR011761">
    <property type="entry name" value="ATP-grasp"/>
</dbReference>
<dbReference type="GO" id="GO:0046872">
    <property type="term" value="F:metal ion binding"/>
    <property type="evidence" value="ECO:0007669"/>
    <property type="project" value="InterPro"/>
</dbReference>
<evidence type="ECO:0000256" key="3">
    <source>
        <dbReference type="ARBA" id="ARBA00022840"/>
    </source>
</evidence>
<accession>A0A9E2P041</accession>
<dbReference type="SUPFAM" id="SSF52440">
    <property type="entry name" value="PreATP-grasp domain"/>
    <property type="match status" value="1"/>
</dbReference>
<evidence type="ECO:0000256" key="2">
    <source>
        <dbReference type="ARBA" id="ARBA00022741"/>
    </source>
</evidence>
<dbReference type="PANTHER" id="PTHR43585">
    <property type="entry name" value="FUMIPYRROLE BIOSYNTHESIS PROTEIN C"/>
    <property type="match status" value="1"/>
</dbReference>
<gene>
    <name evidence="6" type="ORF">IAA16_02610</name>
</gene>
<organism evidence="6 7">
    <name type="scientific">Candidatus Treponema excrementipullorum</name>
    <dbReference type="NCBI Taxonomy" id="2838768"/>
    <lineage>
        <taxon>Bacteria</taxon>
        <taxon>Pseudomonadati</taxon>
        <taxon>Spirochaetota</taxon>
        <taxon>Spirochaetia</taxon>
        <taxon>Spirochaetales</taxon>
        <taxon>Treponemataceae</taxon>
        <taxon>Treponema</taxon>
    </lineage>
</organism>